<feature type="compositionally biased region" description="Basic and acidic residues" evidence="1">
    <location>
        <begin position="22"/>
        <end position="48"/>
    </location>
</feature>
<reference evidence="3" key="1">
    <citation type="submission" date="2014-06" db="EMBL/GenBank/DDBJ databases">
        <authorList>
            <person name="Le Roux Frederique"/>
        </authorList>
    </citation>
    <scope>NUCLEOTIDE SEQUENCE [LARGE SCALE GENOMIC DNA]</scope>
    <source>
        <strain evidence="3">J5-5</strain>
    </source>
</reference>
<dbReference type="Proteomes" id="UP000049495">
    <property type="component" value="Unassembled WGS sequence"/>
</dbReference>
<comment type="caution">
    <text evidence="2">The sequence shown here is derived from an EMBL/GenBank/DDBJ whole genome shotgun (WGS) entry which is preliminary data.</text>
</comment>
<accession>A0A822MUS3</accession>
<evidence type="ECO:0000313" key="3">
    <source>
        <dbReference type="Proteomes" id="UP000049495"/>
    </source>
</evidence>
<dbReference type="RefSeq" id="WP_165901739.1">
    <property type="nucleotide sequence ID" value="NZ_CAWQCV010000038.1"/>
</dbReference>
<organism evidence="2 3">
    <name type="scientific">Vibrio crassostreae</name>
    <dbReference type="NCBI Taxonomy" id="246167"/>
    <lineage>
        <taxon>Bacteria</taxon>
        <taxon>Pseudomonadati</taxon>
        <taxon>Pseudomonadota</taxon>
        <taxon>Gammaproteobacteria</taxon>
        <taxon>Vibrionales</taxon>
        <taxon>Vibrionaceae</taxon>
        <taxon>Vibrio</taxon>
    </lineage>
</organism>
<proteinExistence type="predicted"/>
<protein>
    <submittedName>
        <fullName evidence="2">Uncharacterized protein</fullName>
    </submittedName>
</protein>
<dbReference type="EMBL" id="CCJV01000039">
    <property type="protein sequence ID" value="CDS98721.1"/>
    <property type="molecule type" value="Genomic_DNA"/>
</dbReference>
<gene>
    <name evidence="2" type="ORF">VCR5J5_1330033</name>
</gene>
<feature type="region of interest" description="Disordered" evidence="1">
    <location>
        <begin position="1"/>
        <end position="48"/>
    </location>
</feature>
<sequence>MAAKLPRSTNRTASAPNAPKATPERMKAILEALRKNQKEQTEKPQESS</sequence>
<dbReference type="AlphaFoldDB" id="A0A822MUS3"/>
<evidence type="ECO:0000256" key="1">
    <source>
        <dbReference type="SAM" id="MobiDB-lite"/>
    </source>
</evidence>
<name>A0A822MUS3_9VIBR</name>
<evidence type="ECO:0000313" key="2">
    <source>
        <dbReference type="EMBL" id="CDS98721.1"/>
    </source>
</evidence>